<proteinExistence type="predicted"/>
<dbReference type="Proteomes" id="UP000827952">
    <property type="component" value="Segment"/>
</dbReference>
<evidence type="ECO:0000313" key="2">
    <source>
        <dbReference type="Proteomes" id="UP000827952"/>
    </source>
</evidence>
<organism evidence="1 2">
    <name type="scientific">Alcaligenes phage vB_Af_QDWS595</name>
    <dbReference type="NCBI Taxonomy" id="2877946"/>
    <lineage>
        <taxon>Viruses</taxon>
        <taxon>Duplodnaviria</taxon>
        <taxon>Heunggongvirae</taxon>
        <taxon>Uroviricota</taxon>
        <taxon>Caudoviricetes</taxon>
        <taxon>Schitoviridae</taxon>
        <taxon>Petruschkyvirus</taxon>
        <taxon>Petruschkyvirus QDWS595</taxon>
    </lineage>
</organism>
<gene>
    <name evidence="1" type="ORF">vBAfaPQDWS595_42</name>
</gene>
<accession>A0AAE9C0I7</accession>
<keyword evidence="2" id="KW-1185">Reference proteome</keyword>
<sequence length="60" mass="6930">MTEADFWQQCYLASLHTLSQRTWYKLGKPVSEPADFVELSAQFADHSLTVYTSKFKGNKK</sequence>
<name>A0AAE9C0I7_9CAUD</name>
<protein>
    <submittedName>
        <fullName evidence="1">Uncharacterized protein</fullName>
    </submittedName>
</protein>
<reference evidence="1" key="1">
    <citation type="submission" date="2021-09" db="EMBL/GenBank/DDBJ databases">
        <title>Complete genome analysis of a novel Alcaligenes phage vB_Af_QDWS595.</title>
        <authorList>
            <person name="Jing Y."/>
            <person name="Wang J."/>
        </authorList>
    </citation>
    <scope>NUCLEOTIDE SEQUENCE</scope>
</reference>
<dbReference type="EMBL" id="OK149171">
    <property type="protein sequence ID" value="UCR75526.1"/>
    <property type="molecule type" value="Genomic_DNA"/>
</dbReference>
<evidence type="ECO:0000313" key="1">
    <source>
        <dbReference type="EMBL" id="UCR75526.1"/>
    </source>
</evidence>